<organism evidence="1 2">
    <name type="scientific">Tessaracoccus bendigoensis DSM 12906</name>
    <dbReference type="NCBI Taxonomy" id="1123357"/>
    <lineage>
        <taxon>Bacteria</taxon>
        <taxon>Bacillati</taxon>
        <taxon>Actinomycetota</taxon>
        <taxon>Actinomycetes</taxon>
        <taxon>Propionibacteriales</taxon>
        <taxon>Propionibacteriaceae</taxon>
        <taxon>Tessaracoccus</taxon>
    </lineage>
</organism>
<dbReference type="Gene3D" id="2.30.110.10">
    <property type="entry name" value="Electron Transport, Fmn-binding Protein, Chain A"/>
    <property type="match status" value="1"/>
</dbReference>
<dbReference type="STRING" id="1123357.SAMN02745244_00339"/>
<evidence type="ECO:0000313" key="1">
    <source>
        <dbReference type="EMBL" id="SHI43725.1"/>
    </source>
</evidence>
<dbReference type="AlphaFoldDB" id="A0A1M6B4U4"/>
<evidence type="ECO:0000313" key="2">
    <source>
        <dbReference type="Proteomes" id="UP000184512"/>
    </source>
</evidence>
<accession>A0A1M6B4U4</accession>
<proteinExistence type="predicted"/>
<dbReference type="OrthoDB" id="9794948at2"/>
<dbReference type="InterPro" id="IPR012349">
    <property type="entry name" value="Split_barrel_FMN-bd"/>
</dbReference>
<dbReference type="RefSeq" id="WP_084189281.1">
    <property type="nucleotide sequence ID" value="NZ_FQZG01000006.1"/>
</dbReference>
<dbReference type="PANTHER" id="PTHR35802">
    <property type="entry name" value="PROTEASE SYNTHASE AND SPORULATION PROTEIN PAI 2"/>
    <property type="match status" value="1"/>
</dbReference>
<gene>
    <name evidence="1" type="ORF">SAMN02745244_00339</name>
</gene>
<dbReference type="Proteomes" id="UP000184512">
    <property type="component" value="Unassembled WGS sequence"/>
</dbReference>
<dbReference type="SUPFAM" id="SSF50475">
    <property type="entry name" value="FMN-binding split barrel"/>
    <property type="match status" value="1"/>
</dbReference>
<reference evidence="1 2" key="1">
    <citation type="submission" date="2016-11" db="EMBL/GenBank/DDBJ databases">
        <authorList>
            <person name="Jaros S."/>
            <person name="Januszkiewicz K."/>
            <person name="Wedrychowicz H."/>
        </authorList>
    </citation>
    <scope>NUCLEOTIDE SEQUENCE [LARGE SCALE GENOMIC DNA]</scope>
    <source>
        <strain evidence="1 2">DSM 12906</strain>
    </source>
</reference>
<dbReference type="InterPro" id="IPR007396">
    <property type="entry name" value="TR_PAI2-type"/>
</dbReference>
<protein>
    <submittedName>
        <fullName evidence="1">Negative transcriptional regulator, PaiB family</fullName>
    </submittedName>
</protein>
<sequence>MNINRGYVYVPASQRVGEADCRALLEDIGAGLWVTAAAGEVPSATLLPTLWRGDRLIAHASGHNEQFATLDGPLPCRVVVQGAEAYVSPRWYPSIQSPDEGGAARGRAEGRAVGTWDYQQVQFAGRLTVHRDRERLRREVAELARLHDEERLAEGCPADAHRGPWTPKEAPSDFLEAMLSGIVGLELEITDVVGRFKLSQNRVEVDRDGVAAGLEERGRPRDLAVAEAVRSAVPLYESTGE</sequence>
<dbReference type="EMBL" id="FQZG01000006">
    <property type="protein sequence ID" value="SHI43725.1"/>
    <property type="molecule type" value="Genomic_DNA"/>
</dbReference>
<dbReference type="PANTHER" id="PTHR35802:SF1">
    <property type="entry name" value="PROTEASE SYNTHASE AND SPORULATION PROTEIN PAI 2"/>
    <property type="match status" value="1"/>
</dbReference>
<dbReference type="PIRSF" id="PIRSF010372">
    <property type="entry name" value="PaiB"/>
    <property type="match status" value="1"/>
</dbReference>
<dbReference type="Pfam" id="PF04299">
    <property type="entry name" value="FMN_bind_2"/>
    <property type="match status" value="1"/>
</dbReference>
<keyword evidence="2" id="KW-1185">Reference proteome</keyword>
<name>A0A1M6B4U4_9ACTN</name>